<dbReference type="SUPFAM" id="SSF52540">
    <property type="entry name" value="P-loop containing nucleoside triphosphate hydrolases"/>
    <property type="match status" value="1"/>
</dbReference>
<name>A0ABY2G4N6_9FLAO</name>
<evidence type="ECO:0000256" key="2">
    <source>
        <dbReference type="ARBA" id="ARBA00022679"/>
    </source>
</evidence>
<evidence type="ECO:0000259" key="3">
    <source>
        <dbReference type="Pfam" id="PF00685"/>
    </source>
</evidence>
<evidence type="ECO:0000256" key="1">
    <source>
        <dbReference type="ARBA" id="ARBA00005771"/>
    </source>
</evidence>
<accession>A0ABY2G4N6</accession>
<feature type="domain" description="Sulfotransferase" evidence="3">
    <location>
        <begin position="8"/>
        <end position="187"/>
    </location>
</feature>
<organism evidence="4 5">
    <name type="scientific">Meridianimaribacter flavus</name>
    <dbReference type="NCBI Taxonomy" id="571115"/>
    <lineage>
        <taxon>Bacteria</taxon>
        <taxon>Pseudomonadati</taxon>
        <taxon>Bacteroidota</taxon>
        <taxon>Flavobacteriia</taxon>
        <taxon>Flavobacteriales</taxon>
        <taxon>Flavobacteriaceae</taxon>
        <taxon>Meridianimaribacter</taxon>
    </lineage>
</organism>
<dbReference type="RefSeq" id="WP_134199589.1">
    <property type="nucleotide sequence ID" value="NZ_SOQZ01000003.1"/>
</dbReference>
<sequence>MKNNYIKIYSHPRSGTHFLEAFLAKNFYQNHDLSSEGSIYYGHWSNKILLEEGEPYHKLFGSHFFPDKTEISEKTIYIYRDGRAVIASLWNSGFYNTDWKGISFSDYLRKDIDWFGGTGQKMYPKMNIIQHWEKHIDSWLELNNRNIFYLSFEDLKNNPHKVYNQINKKFFPIKYYKEKVFGNTKIDPIKSKVGLKPNAAKINSWESLFSRDDLDFFYSQLTNKDYLFKNE</sequence>
<protein>
    <submittedName>
        <fullName evidence="4">Sulfotransferase domain-containing protein</fullName>
    </submittedName>
</protein>
<comment type="similarity">
    <text evidence="1">Belongs to the sulfotransferase 1 family.</text>
</comment>
<dbReference type="Gene3D" id="3.40.50.300">
    <property type="entry name" value="P-loop containing nucleotide triphosphate hydrolases"/>
    <property type="match status" value="1"/>
</dbReference>
<evidence type="ECO:0000313" key="5">
    <source>
        <dbReference type="Proteomes" id="UP000294930"/>
    </source>
</evidence>
<keyword evidence="5" id="KW-1185">Reference proteome</keyword>
<comment type="caution">
    <text evidence="4">The sequence shown here is derived from an EMBL/GenBank/DDBJ whole genome shotgun (WGS) entry which is preliminary data.</text>
</comment>
<dbReference type="PANTHER" id="PTHR11783">
    <property type="entry name" value="SULFOTRANSFERASE SULT"/>
    <property type="match status" value="1"/>
</dbReference>
<dbReference type="Proteomes" id="UP000294930">
    <property type="component" value="Unassembled WGS sequence"/>
</dbReference>
<dbReference type="InterPro" id="IPR000863">
    <property type="entry name" value="Sulfotransferase_dom"/>
</dbReference>
<keyword evidence="2" id="KW-0808">Transferase</keyword>
<dbReference type="Pfam" id="PF00685">
    <property type="entry name" value="Sulfotransfer_1"/>
    <property type="match status" value="1"/>
</dbReference>
<dbReference type="InterPro" id="IPR027417">
    <property type="entry name" value="P-loop_NTPase"/>
</dbReference>
<reference evidence="4 5" key="1">
    <citation type="submission" date="2019-03" db="EMBL/GenBank/DDBJ databases">
        <title>Genomic Encyclopedia of Type Strains, Phase III (KMG-III): the genomes of soil and plant-associated and newly described type strains.</title>
        <authorList>
            <person name="Whitman W."/>
        </authorList>
    </citation>
    <scope>NUCLEOTIDE SEQUENCE [LARGE SCALE GENOMIC DNA]</scope>
    <source>
        <strain evidence="4 5">CGMCC 1.10957</strain>
    </source>
</reference>
<gene>
    <name evidence="4" type="ORF">A8975_1607</name>
</gene>
<proteinExistence type="inferred from homology"/>
<evidence type="ECO:0000313" key="4">
    <source>
        <dbReference type="EMBL" id="TDY11768.1"/>
    </source>
</evidence>
<dbReference type="EMBL" id="SOQZ01000003">
    <property type="protein sequence ID" value="TDY11768.1"/>
    <property type="molecule type" value="Genomic_DNA"/>
</dbReference>